<feature type="compositionally biased region" description="Basic and acidic residues" evidence="1">
    <location>
        <begin position="617"/>
        <end position="634"/>
    </location>
</feature>
<feature type="compositionally biased region" description="Polar residues" evidence="1">
    <location>
        <begin position="473"/>
        <end position="485"/>
    </location>
</feature>
<feature type="region of interest" description="Disordered" evidence="1">
    <location>
        <begin position="881"/>
        <end position="908"/>
    </location>
</feature>
<feature type="compositionally biased region" description="Basic and acidic residues" evidence="1">
    <location>
        <begin position="13"/>
        <end position="36"/>
    </location>
</feature>
<feature type="region of interest" description="Disordered" evidence="1">
    <location>
        <begin position="236"/>
        <end position="660"/>
    </location>
</feature>
<proteinExistence type="predicted"/>
<feature type="compositionally biased region" description="Basic and acidic residues" evidence="1">
    <location>
        <begin position="241"/>
        <end position="266"/>
    </location>
</feature>
<feature type="compositionally biased region" description="Basic residues" evidence="1">
    <location>
        <begin position="1"/>
        <end position="12"/>
    </location>
</feature>
<gene>
    <name evidence="2" type="ORF">DKX38_018303</name>
</gene>
<feature type="compositionally biased region" description="Basic and acidic residues" evidence="1">
    <location>
        <begin position="499"/>
        <end position="522"/>
    </location>
</feature>
<reference evidence="3" key="1">
    <citation type="journal article" date="2019" name="Gigascience">
        <title>De novo genome assembly of the endangered Acer yangbiense, a plant species with extremely small populations endemic to Yunnan Province, China.</title>
        <authorList>
            <person name="Yang J."/>
            <person name="Wariss H.M."/>
            <person name="Tao L."/>
            <person name="Zhang R."/>
            <person name="Yun Q."/>
            <person name="Hollingsworth P."/>
            <person name="Dao Z."/>
            <person name="Luo G."/>
            <person name="Guo H."/>
            <person name="Ma Y."/>
            <person name="Sun W."/>
        </authorList>
    </citation>
    <scope>NUCLEOTIDE SEQUENCE [LARGE SCALE GENOMIC DNA]</scope>
    <source>
        <strain evidence="3">cv. br00</strain>
    </source>
</reference>
<name>A0A5N5KMN4_9ROSI</name>
<feature type="compositionally biased region" description="Basic and acidic residues" evidence="1">
    <location>
        <begin position="893"/>
        <end position="907"/>
    </location>
</feature>
<comment type="caution">
    <text evidence="2">The sequence shown here is derived from an EMBL/GenBank/DDBJ whole genome shotgun (WGS) entry which is preliminary data.</text>
</comment>
<feature type="compositionally biased region" description="Polar residues" evidence="1">
    <location>
        <begin position="1079"/>
        <end position="1094"/>
    </location>
</feature>
<feature type="compositionally biased region" description="Basic and acidic residues" evidence="1">
    <location>
        <begin position="328"/>
        <end position="341"/>
    </location>
</feature>
<dbReference type="AlphaFoldDB" id="A0A5N5KMN4"/>
<sequence>MPRSSRHKSSKHSSREYSDSEKDSNLKEKKAAKEESVSNNSSVRVSSEKRKLDLKENKETLNGENVEEYSSSSSKRRKERTEESNDRWNGGQEEKGEKKGKEKGGEEKLKSKRRDDSVEKKSEGRHRESSRKEDRERVREKEKKGVEGRSEVEEYSRGGKKVTEKTGKESMDCFVMVAMCSLDMYPSNSGYFLVNAPYFYLNLSPQELFVFSQLLVSLCNACLPVDLCLVEANDQLQSPESENRSDRRIRRKRDDSADGDKHRDDIGDTNGKRLSSREDVKEEKPKDEKHKDGRYRDKYHEVMERENKHGDDKQRDERGARDYVNNMSEEKHQRDEKDVSEALKNSKPQDKDHDREREHDHDRNRDRDWERERDRDLDHDCDQDRDWDRDRNQDQERERDRERDHDCNLDYDGSHIDDRSARYKDSRGRKRSPEDRDDYNDAKSKGTKAPYPDVERKSLSSGRVESDERGRSQSRQAHLDNNVSSNRRRISPDTSPHGSVEEYRHFKAEDLKYRDAVAEQRSKVISSREAADFSASLERTSKYRSSDKSIKMDDGHVGELSIERSSNSRASPRGLVDKSPSSSLERRFANRTGVRRSLDIEESARRRSGSISARDLPSAEDRLGRDLPFEKPLADESTPADSSFYNRTSQNNSSLIPPSIFRGGGGSPSFMSSLEEDNRCNTRYKRGGDPSLGRGQGNAWRGTPNWSSPMPNGYMPFHHGPPHGGFQAMMPHFPSPPLFSARPSMEINHSGIPYHIPDADRFSGHLRPLGWHNMMDGSGPHMHGWDGNNGVFRDETHAFGQEWDQNRHQMNGQGWETGTDAWKTQNGDMNMNLPATSMKEDFPMQAPLENVLAGQAGHLLQNENIQLSVQAENVETKLPVASAKEPLKSMSKTTHEKPDPSRTRSSDDSFQFAHAYLSKLDISTELASPELYSQCMSLLSMEQSANADEDIVMLVNLKDGARAVPKISDSIFSLSVLPAAKDAVFQRAMEYYKKQRVGLSGLPIVNGGKIDAISTSKMKDGPIKDMRKAEELVLNQNEEMPDVPVLSIDQKKAEEVADIHEISEELVSTPGQKEHAHACTSSQELPDQAPSQLDSVEKSVEIFSGNKIDEVPSEPDNSGVVGNLPSPERAPEAAAISPAKGLDGNSLQCAGEGKGSGGTMCGPLFFSDDSPKASGALMPGSNESESFCCFSFNEGNKMKSALWFPWIRGLRAFHIICRMLFLQELLVCLGCALTITCLTSVLGPASSNLSFMDTDFHKVRILG</sequence>
<evidence type="ECO:0000313" key="2">
    <source>
        <dbReference type="EMBL" id="KAB5531633.1"/>
    </source>
</evidence>
<feature type="compositionally biased region" description="Basic and acidic residues" evidence="1">
    <location>
        <begin position="79"/>
        <end position="163"/>
    </location>
</feature>
<feature type="compositionally biased region" description="Basic and acidic residues" evidence="1">
    <location>
        <begin position="347"/>
        <end position="444"/>
    </location>
</feature>
<accession>A0A5N5KMN4</accession>
<feature type="compositionally biased region" description="Basic and acidic residues" evidence="1">
    <location>
        <begin position="539"/>
        <end position="557"/>
    </location>
</feature>
<keyword evidence="3" id="KW-1185">Reference proteome</keyword>
<feature type="compositionally biased region" description="Basic and acidic residues" evidence="1">
    <location>
        <begin position="596"/>
        <end position="605"/>
    </location>
</feature>
<feature type="compositionally biased region" description="Basic and acidic residues" evidence="1">
    <location>
        <begin position="275"/>
        <end position="321"/>
    </location>
</feature>
<evidence type="ECO:0000313" key="3">
    <source>
        <dbReference type="Proteomes" id="UP000326939"/>
    </source>
</evidence>
<feature type="region of interest" description="Disordered" evidence="1">
    <location>
        <begin position="1"/>
        <end position="163"/>
    </location>
</feature>
<dbReference type="EMBL" id="VDCV01000012">
    <property type="protein sequence ID" value="KAB5531633.1"/>
    <property type="molecule type" value="Genomic_DNA"/>
</dbReference>
<dbReference type="PANTHER" id="PTHR34837:SF1">
    <property type="entry name" value="LOW PROTEIN: ZINC FINGER CCCH DOMAIN PROTEIN"/>
    <property type="match status" value="1"/>
</dbReference>
<dbReference type="Proteomes" id="UP000326939">
    <property type="component" value="Chromosome 12"/>
</dbReference>
<feature type="compositionally biased region" description="Polar residues" evidence="1">
    <location>
        <begin position="639"/>
        <end position="656"/>
    </location>
</feature>
<evidence type="ECO:0000256" key="1">
    <source>
        <dbReference type="SAM" id="MobiDB-lite"/>
    </source>
</evidence>
<feature type="compositionally biased region" description="Basic and acidic residues" evidence="1">
    <location>
        <begin position="46"/>
        <end position="61"/>
    </location>
</feature>
<dbReference type="PANTHER" id="PTHR34837">
    <property type="entry name" value="OS05G0595500 PROTEIN"/>
    <property type="match status" value="1"/>
</dbReference>
<feature type="region of interest" description="Disordered" evidence="1">
    <location>
        <begin position="1068"/>
        <end position="1139"/>
    </location>
</feature>
<organism evidence="2 3">
    <name type="scientific">Salix brachista</name>
    <dbReference type="NCBI Taxonomy" id="2182728"/>
    <lineage>
        <taxon>Eukaryota</taxon>
        <taxon>Viridiplantae</taxon>
        <taxon>Streptophyta</taxon>
        <taxon>Embryophyta</taxon>
        <taxon>Tracheophyta</taxon>
        <taxon>Spermatophyta</taxon>
        <taxon>Magnoliopsida</taxon>
        <taxon>eudicotyledons</taxon>
        <taxon>Gunneridae</taxon>
        <taxon>Pentapetalae</taxon>
        <taxon>rosids</taxon>
        <taxon>fabids</taxon>
        <taxon>Malpighiales</taxon>
        <taxon>Salicaceae</taxon>
        <taxon>Saliceae</taxon>
        <taxon>Salix</taxon>
    </lineage>
</organism>
<feature type="compositionally biased region" description="Basic and acidic residues" evidence="1">
    <location>
        <begin position="453"/>
        <end position="471"/>
    </location>
</feature>
<protein>
    <submittedName>
        <fullName evidence="2">Uncharacterized protein</fullName>
    </submittedName>
</protein>